<evidence type="ECO:0000259" key="8">
    <source>
        <dbReference type="SMART" id="SM00965"/>
    </source>
</evidence>
<dbReference type="Pfam" id="PF07660">
    <property type="entry name" value="STN"/>
    <property type="match status" value="1"/>
</dbReference>
<keyword evidence="6 7" id="KW-0998">Cell outer membrane</keyword>
<evidence type="ECO:0000256" key="2">
    <source>
        <dbReference type="ARBA" id="ARBA00022448"/>
    </source>
</evidence>
<dbReference type="SUPFAM" id="SSF49464">
    <property type="entry name" value="Carboxypeptidase regulatory domain-like"/>
    <property type="match status" value="1"/>
</dbReference>
<dbReference type="Gene3D" id="2.60.40.1120">
    <property type="entry name" value="Carboxypeptidase-like, regulatory domain"/>
    <property type="match status" value="1"/>
</dbReference>
<dbReference type="InterPro" id="IPR023997">
    <property type="entry name" value="TonB-dep_OMP_SusC/RagA_CS"/>
</dbReference>
<dbReference type="Pfam" id="PF07715">
    <property type="entry name" value="Plug"/>
    <property type="match status" value="1"/>
</dbReference>
<evidence type="ECO:0000313" key="10">
    <source>
        <dbReference type="Proteomes" id="UP000660862"/>
    </source>
</evidence>
<evidence type="ECO:0000313" key="9">
    <source>
        <dbReference type="EMBL" id="GGG99345.1"/>
    </source>
</evidence>
<comment type="caution">
    <text evidence="9">The sequence shown here is derived from an EMBL/GenBank/DDBJ whole genome shotgun (WGS) entry which is preliminary data.</text>
</comment>
<dbReference type="InterPro" id="IPR012910">
    <property type="entry name" value="Plug_dom"/>
</dbReference>
<proteinExistence type="inferred from homology"/>
<dbReference type="NCBIfam" id="TIGR04056">
    <property type="entry name" value="OMP_RagA_SusC"/>
    <property type="match status" value="1"/>
</dbReference>
<dbReference type="EMBL" id="BMER01000005">
    <property type="protein sequence ID" value="GGG99345.1"/>
    <property type="molecule type" value="Genomic_DNA"/>
</dbReference>
<keyword evidence="5 7" id="KW-0472">Membrane</keyword>
<dbReference type="InterPro" id="IPR039426">
    <property type="entry name" value="TonB-dep_rcpt-like"/>
</dbReference>
<evidence type="ECO:0000256" key="3">
    <source>
        <dbReference type="ARBA" id="ARBA00022452"/>
    </source>
</evidence>
<dbReference type="InterPro" id="IPR023996">
    <property type="entry name" value="TonB-dep_OMP_SusC/RagA"/>
</dbReference>
<reference evidence="9" key="2">
    <citation type="submission" date="2020-09" db="EMBL/GenBank/DDBJ databases">
        <authorList>
            <person name="Sun Q."/>
            <person name="Zhou Y."/>
        </authorList>
    </citation>
    <scope>NUCLEOTIDE SEQUENCE</scope>
    <source>
        <strain evidence="9">CGMCC 1.12195</strain>
    </source>
</reference>
<gene>
    <name evidence="9" type="ORF">GCM10007415_38880</name>
</gene>
<dbReference type="InterPro" id="IPR037066">
    <property type="entry name" value="Plug_dom_sf"/>
</dbReference>
<comment type="similarity">
    <text evidence="7">Belongs to the TonB-dependent receptor family.</text>
</comment>
<keyword evidence="4 7" id="KW-0812">Transmembrane</keyword>
<feature type="domain" description="Secretin/TonB short N-terminal" evidence="8">
    <location>
        <begin position="40"/>
        <end position="91"/>
    </location>
</feature>
<evidence type="ECO:0000256" key="1">
    <source>
        <dbReference type="ARBA" id="ARBA00004571"/>
    </source>
</evidence>
<keyword evidence="3 7" id="KW-1134">Transmembrane beta strand</keyword>
<dbReference type="GO" id="GO:0009279">
    <property type="term" value="C:cell outer membrane"/>
    <property type="evidence" value="ECO:0007669"/>
    <property type="project" value="UniProtKB-SubCell"/>
</dbReference>
<dbReference type="SMART" id="SM00965">
    <property type="entry name" value="STN"/>
    <property type="match status" value="1"/>
</dbReference>
<name>A0A917I0D6_9SPHI</name>
<dbReference type="Gene3D" id="2.170.130.10">
    <property type="entry name" value="TonB-dependent receptor, plug domain"/>
    <property type="match status" value="1"/>
</dbReference>
<comment type="subcellular location">
    <subcellularLocation>
        <location evidence="1 7">Cell outer membrane</location>
        <topology evidence="1 7">Multi-pass membrane protein</topology>
    </subcellularLocation>
</comment>
<evidence type="ECO:0000256" key="6">
    <source>
        <dbReference type="ARBA" id="ARBA00023237"/>
    </source>
</evidence>
<dbReference type="PROSITE" id="PS52016">
    <property type="entry name" value="TONB_DEPENDENT_REC_3"/>
    <property type="match status" value="1"/>
</dbReference>
<keyword evidence="2 7" id="KW-0813">Transport</keyword>
<dbReference type="Gene3D" id="3.55.50.30">
    <property type="match status" value="1"/>
</dbReference>
<dbReference type="Pfam" id="PF13715">
    <property type="entry name" value="CarbopepD_reg_2"/>
    <property type="match status" value="1"/>
</dbReference>
<evidence type="ECO:0000256" key="7">
    <source>
        <dbReference type="PROSITE-ProRule" id="PRU01360"/>
    </source>
</evidence>
<organism evidence="9 10">
    <name type="scientific">Parapedobacter pyrenivorans</name>
    <dbReference type="NCBI Taxonomy" id="1305674"/>
    <lineage>
        <taxon>Bacteria</taxon>
        <taxon>Pseudomonadati</taxon>
        <taxon>Bacteroidota</taxon>
        <taxon>Sphingobacteriia</taxon>
        <taxon>Sphingobacteriales</taxon>
        <taxon>Sphingobacteriaceae</taxon>
        <taxon>Parapedobacter</taxon>
    </lineage>
</organism>
<dbReference type="InterPro" id="IPR008969">
    <property type="entry name" value="CarboxyPept-like_regulatory"/>
</dbReference>
<reference evidence="9" key="1">
    <citation type="journal article" date="2014" name="Int. J. Syst. Evol. Microbiol.">
        <title>Complete genome sequence of Corynebacterium casei LMG S-19264T (=DSM 44701T), isolated from a smear-ripened cheese.</title>
        <authorList>
            <consortium name="US DOE Joint Genome Institute (JGI-PGF)"/>
            <person name="Walter F."/>
            <person name="Albersmeier A."/>
            <person name="Kalinowski J."/>
            <person name="Ruckert C."/>
        </authorList>
    </citation>
    <scope>NUCLEOTIDE SEQUENCE</scope>
    <source>
        <strain evidence="9">CGMCC 1.12195</strain>
    </source>
</reference>
<dbReference type="Gene3D" id="2.40.170.20">
    <property type="entry name" value="TonB-dependent receptor, beta-barrel domain"/>
    <property type="match status" value="1"/>
</dbReference>
<dbReference type="Proteomes" id="UP000660862">
    <property type="component" value="Unassembled WGS sequence"/>
</dbReference>
<dbReference type="AlphaFoldDB" id="A0A917I0D6"/>
<accession>A0A917I0D6</accession>
<evidence type="ECO:0000256" key="4">
    <source>
        <dbReference type="ARBA" id="ARBA00022692"/>
    </source>
</evidence>
<keyword evidence="10" id="KW-1185">Reference proteome</keyword>
<dbReference type="InterPro" id="IPR011662">
    <property type="entry name" value="Secretin/TonB_short_N"/>
</dbReference>
<evidence type="ECO:0000256" key="5">
    <source>
        <dbReference type="ARBA" id="ARBA00023136"/>
    </source>
</evidence>
<dbReference type="SUPFAM" id="SSF56935">
    <property type="entry name" value="Porins"/>
    <property type="match status" value="1"/>
</dbReference>
<dbReference type="InterPro" id="IPR036942">
    <property type="entry name" value="Beta-barrel_TonB_sf"/>
</dbReference>
<sequence length="1059" mass="115855">MLTVTFLQAGAMGYAQKVTIQVKKASIAAILEQIQQQTGYDFLYNSAHLKGTSVVDLNFKDAPLNEVLEACFSGQPLTYQIENTTVLVRRKKENATPVDVEVQQTEISGRVTDNEGKPLEGVTVTVKGSPLVTTTNTSGRFSLQIPRQAATLVFSLMGFESSERSIDGSNEINVALSPSLSDLDEVVVIGYGSVKKSDVTGAIGSVDRDAIVRTANIQAAGAIQGQVAGVNILKVNGKPGDDYGIEIRGLNSIGKGNAPLVVIDGVMGGSLNSLNPADIEKIDVLKDASATAIYGSRGSNGVIIVTTRQGAPGKNRIAYDGYVGMKTPTNLPDLMDGPQFVANFNEILKNGGTRFFDEKEQQNIANGKYTDWVDLLLQNGMQSSHNVSLSGGGENSKHFFSAGYLKEEGNVPAEEFSRLTLKANIDGKINNWINAGTSTYVSYSIQDQGSNEALRSAYRLRPTGDAYDEAGELLFWPTTSDSQTPNALFDPLNVKNEFRNFRVFGNLFVELNLIEGLSFRSTISPYLESVRNGTFAGKYSKANTGTRNGRSGYSSQLNFSYTLDNMLSYNKTIKSHSFGGILANSVVVNRNEGAAQNVLDLPYDSFWYNTGSAGNIEGVSSYLTEWALLSYMGRFNYSFNDKYQLTLTGRADGSSKLAAGHKWAFFPSAAIAWRVSEEDFLRDVKPLSNLKLRLSYGVVGNDAVAPYSTQASILQTMYDWGGNAALGFAPGAIANRSLGWEKSKEINLGIDFGFLKNRISGSVDIYNRKTEDLILSRALPQHTGFGAITANVGSTANKGVEAALNTVNIHTSNFSWKTTLTFAKNHNEIVELYGDKKDDIGNKWFIGQPIQVHYAEVFDGIWQLDEAEEATKYGAEPGHVKVKDLNSDGQITELDRQIIGSPLPKWIGGMTNTFAYKGIDFSFMLYARQGSMVFSPFHHSNFAREWNGRYNKLYVNYWTETNPSNEWPAPNNTGGRAREELKAYVDASFVRVQNITLGYSFSPNILSRLKMSGLRLYLTANNPLIFTDYAGFDPEWSGQNTFNMGVSSATYLFGANISF</sequence>
<dbReference type="NCBIfam" id="TIGR04057">
    <property type="entry name" value="SusC_RagA_signa"/>
    <property type="match status" value="1"/>
</dbReference>
<protein>
    <submittedName>
        <fullName evidence="9">SusC/RagA family TonB-linked outer membrane protein</fullName>
    </submittedName>
</protein>